<feature type="domain" description="Peptidase S1" evidence="7">
    <location>
        <begin position="147"/>
        <end position="374"/>
    </location>
</feature>
<dbReference type="InterPro" id="IPR001314">
    <property type="entry name" value="Peptidase_S1A"/>
</dbReference>
<reference evidence="8" key="1">
    <citation type="submission" date="2023-08" db="EMBL/GenBank/DDBJ databases">
        <authorList>
            <person name="Chen Y."/>
            <person name="Shah S."/>
            <person name="Dougan E. K."/>
            <person name="Thang M."/>
            <person name="Chan C."/>
        </authorList>
    </citation>
    <scope>NUCLEOTIDE SEQUENCE</scope>
</reference>
<dbReference type="CDD" id="cd00190">
    <property type="entry name" value="Tryp_SPc"/>
    <property type="match status" value="1"/>
</dbReference>
<dbReference type="Pfam" id="PF00089">
    <property type="entry name" value="Trypsin"/>
    <property type="match status" value="1"/>
</dbReference>
<keyword evidence="1 5" id="KW-0645">Protease</keyword>
<dbReference type="PANTHER" id="PTHR24252:SF11">
    <property type="entry name" value="ATRIAL NATRIURETIC PEPTIDE-CONVERTING ENZYME ISOFORM X1"/>
    <property type="match status" value="1"/>
</dbReference>
<dbReference type="PROSITE" id="PS00134">
    <property type="entry name" value="TRYPSIN_HIS"/>
    <property type="match status" value="1"/>
</dbReference>
<dbReference type="InterPro" id="IPR033116">
    <property type="entry name" value="TRYPSIN_SER"/>
</dbReference>
<dbReference type="SUPFAM" id="SSF50494">
    <property type="entry name" value="Trypsin-like serine proteases"/>
    <property type="match status" value="1"/>
</dbReference>
<evidence type="ECO:0000259" key="7">
    <source>
        <dbReference type="PROSITE" id="PS50240"/>
    </source>
</evidence>
<dbReference type="PRINTS" id="PR00722">
    <property type="entry name" value="CHYMOTRYPSIN"/>
</dbReference>
<dbReference type="FunFam" id="2.40.10.10:FF:000077">
    <property type="entry name" value="Predicted protein"/>
    <property type="match status" value="1"/>
</dbReference>
<dbReference type="InterPro" id="IPR018114">
    <property type="entry name" value="TRYPSIN_HIS"/>
</dbReference>
<dbReference type="PANTHER" id="PTHR24252">
    <property type="entry name" value="ACROSIN-RELATED"/>
    <property type="match status" value="1"/>
</dbReference>
<keyword evidence="4" id="KW-1015">Disulfide bond</keyword>
<keyword evidence="9" id="KW-1185">Reference proteome</keyword>
<dbReference type="PROSITE" id="PS50240">
    <property type="entry name" value="TRYPSIN_DOM"/>
    <property type="match status" value="1"/>
</dbReference>
<evidence type="ECO:0000256" key="1">
    <source>
        <dbReference type="ARBA" id="ARBA00022670"/>
    </source>
</evidence>
<dbReference type="AlphaFoldDB" id="A0AA36NGP0"/>
<evidence type="ECO:0000313" key="8">
    <source>
        <dbReference type="EMBL" id="CAJ1401453.1"/>
    </source>
</evidence>
<dbReference type="InterPro" id="IPR009003">
    <property type="entry name" value="Peptidase_S1_PA"/>
</dbReference>
<dbReference type="GO" id="GO:0006508">
    <property type="term" value="P:proteolysis"/>
    <property type="evidence" value="ECO:0007669"/>
    <property type="project" value="UniProtKB-KW"/>
</dbReference>
<dbReference type="InterPro" id="IPR001254">
    <property type="entry name" value="Trypsin_dom"/>
</dbReference>
<keyword evidence="3 5" id="KW-0720">Serine protease</keyword>
<sequence length="458" mass="49653">MPRGCLTCAQPQATLLAGFCVSRGSQAQRPVPLHAGLARPSWPKDDFRPFFVSAALSAGIASKCQRARRVPHQAVATALEEDEAPSLRRAIFVCFLVAIYVCCDVLVYFRGEMASTGYYKATVVILTSSISAFIGSVGSAQRDGTRIVHGQDAQSCVWRWQVSLKSVKFGYQPFCGGSLIAPDWVLTAAHCLKDVSQYDLRVSAGAWKTASYRAVVRRVKKVSIHPSYGRQAPHDYDFALLHLDKPMICLPQTSENPGAQCSITGWGTLQSEGARPEVLQEARVTLLQRSHCEADYAKMRQVITSSMLCANGHSGRGITDTCQGDSGGPLACQANGKYVLQGVTSWANGCASAEFPGVYSRVLSAKSWIDKVLSQPSEPSEPSKPSEPSEPEQSCPCKGTDGRCYNCAGSDGYCYQYDCGSYCSNYACAKPDQVCPCLGTDGNCYRHDCGFYCSNDWC</sequence>
<evidence type="ECO:0000256" key="3">
    <source>
        <dbReference type="ARBA" id="ARBA00022825"/>
    </source>
</evidence>
<protein>
    <recommendedName>
        <fullName evidence="7">Peptidase S1 domain-containing protein</fullName>
    </recommendedName>
</protein>
<dbReference type="InterPro" id="IPR043504">
    <property type="entry name" value="Peptidase_S1_PA_chymotrypsin"/>
</dbReference>
<organism evidence="8 9">
    <name type="scientific">Effrenium voratum</name>
    <dbReference type="NCBI Taxonomy" id="2562239"/>
    <lineage>
        <taxon>Eukaryota</taxon>
        <taxon>Sar</taxon>
        <taxon>Alveolata</taxon>
        <taxon>Dinophyceae</taxon>
        <taxon>Suessiales</taxon>
        <taxon>Symbiodiniaceae</taxon>
        <taxon>Effrenium</taxon>
    </lineage>
</organism>
<evidence type="ECO:0000256" key="5">
    <source>
        <dbReference type="RuleBase" id="RU363034"/>
    </source>
</evidence>
<accession>A0AA36NGP0</accession>
<dbReference type="EMBL" id="CAUJNA010003416">
    <property type="protein sequence ID" value="CAJ1401453.1"/>
    <property type="molecule type" value="Genomic_DNA"/>
</dbReference>
<evidence type="ECO:0000256" key="4">
    <source>
        <dbReference type="ARBA" id="ARBA00023157"/>
    </source>
</evidence>
<comment type="caution">
    <text evidence="8">The sequence shown here is derived from an EMBL/GenBank/DDBJ whole genome shotgun (WGS) entry which is preliminary data.</text>
</comment>
<name>A0AA36NGP0_9DINO</name>
<evidence type="ECO:0000256" key="6">
    <source>
        <dbReference type="SAM" id="MobiDB-lite"/>
    </source>
</evidence>
<dbReference type="SMART" id="SM00020">
    <property type="entry name" value="Tryp_SPc"/>
    <property type="match status" value="1"/>
</dbReference>
<dbReference type="Proteomes" id="UP001178507">
    <property type="component" value="Unassembled WGS sequence"/>
</dbReference>
<feature type="region of interest" description="Disordered" evidence="6">
    <location>
        <begin position="374"/>
        <end position="397"/>
    </location>
</feature>
<proteinExistence type="predicted"/>
<dbReference type="Gene3D" id="2.40.10.10">
    <property type="entry name" value="Trypsin-like serine proteases"/>
    <property type="match status" value="1"/>
</dbReference>
<dbReference type="PROSITE" id="PS00135">
    <property type="entry name" value="TRYPSIN_SER"/>
    <property type="match status" value="1"/>
</dbReference>
<gene>
    <name evidence="8" type="ORF">EVOR1521_LOCUS24598</name>
</gene>
<keyword evidence="2 5" id="KW-0378">Hydrolase</keyword>
<evidence type="ECO:0000313" key="9">
    <source>
        <dbReference type="Proteomes" id="UP001178507"/>
    </source>
</evidence>
<evidence type="ECO:0000256" key="2">
    <source>
        <dbReference type="ARBA" id="ARBA00022801"/>
    </source>
</evidence>
<dbReference type="GO" id="GO:0004252">
    <property type="term" value="F:serine-type endopeptidase activity"/>
    <property type="evidence" value="ECO:0007669"/>
    <property type="project" value="InterPro"/>
</dbReference>